<dbReference type="GO" id="GO:0016020">
    <property type="term" value="C:membrane"/>
    <property type="evidence" value="ECO:0007669"/>
    <property type="project" value="UniProtKB-SubCell"/>
</dbReference>
<feature type="transmembrane region" description="Helical" evidence="10">
    <location>
        <begin position="1274"/>
        <end position="1294"/>
    </location>
</feature>
<feature type="transmembrane region" description="Helical" evidence="10">
    <location>
        <begin position="1325"/>
        <end position="1345"/>
    </location>
</feature>
<keyword evidence="6 13" id="KW-0067">ATP-binding</keyword>
<evidence type="ECO:0000313" key="13">
    <source>
        <dbReference type="EMBL" id="KAF7369381.1"/>
    </source>
</evidence>
<dbReference type="PROSITE" id="PS00211">
    <property type="entry name" value="ABC_TRANSPORTER_1"/>
    <property type="match status" value="1"/>
</dbReference>
<feature type="transmembrane region" description="Helical" evidence="10">
    <location>
        <begin position="538"/>
        <end position="559"/>
    </location>
</feature>
<dbReference type="EMBL" id="JACAZI010000002">
    <property type="protein sequence ID" value="KAF7369381.1"/>
    <property type="molecule type" value="Genomic_DNA"/>
</dbReference>
<feature type="transmembrane region" description="Helical" evidence="10">
    <location>
        <begin position="106"/>
        <end position="125"/>
    </location>
</feature>
<dbReference type="CDD" id="cd03244">
    <property type="entry name" value="ABCC_MRP_domain2"/>
    <property type="match status" value="1"/>
</dbReference>
<keyword evidence="8 10" id="KW-0472">Membrane</keyword>
<feature type="region of interest" description="Disordered" evidence="9">
    <location>
        <begin position="488"/>
        <end position="516"/>
    </location>
</feature>
<comment type="caution">
    <text evidence="13">The sequence shown here is derived from an EMBL/GenBank/DDBJ whole genome shotgun (WGS) entry which is preliminary data.</text>
</comment>
<dbReference type="PROSITE" id="PS50929">
    <property type="entry name" value="ABC_TM1F"/>
    <property type="match status" value="2"/>
</dbReference>
<dbReference type="OrthoDB" id="6500128at2759"/>
<feature type="compositionally biased region" description="Low complexity" evidence="9">
    <location>
        <begin position="488"/>
        <end position="497"/>
    </location>
</feature>
<dbReference type="InterPro" id="IPR003439">
    <property type="entry name" value="ABC_transporter-like_ATP-bd"/>
</dbReference>
<feature type="domain" description="ABC transporter" evidence="11">
    <location>
        <begin position="1417"/>
        <end position="1654"/>
    </location>
</feature>
<feature type="domain" description="ABC transmembrane type-1" evidence="12">
    <location>
        <begin position="350"/>
        <end position="723"/>
    </location>
</feature>
<dbReference type="InterPro" id="IPR017871">
    <property type="entry name" value="ABC_transporter-like_CS"/>
</dbReference>
<gene>
    <name evidence="13" type="ORF">MVEN_00266900</name>
</gene>
<name>A0A8H6Z3W2_9AGAR</name>
<dbReference type="Pfam" id="PF00005">
    <property type="entry name" value="ABC_tran"/>
    <property type="match status" value="2"/>
</dbReference>
<feature type="domain" description="ABC transporter" evidence="11">
    <location>
        <begin position="766"/>
        <end position="1032"/>
    </location>
</feature>
<dbReference type="FunFam" id="1.20.1560.10:FF:000013">
    <property type="entry name" value="ABC transporter C family member 2"/>
    <property type="match status" value="1"/>
</dbReference>
<feature type="transmembrane region" description="Helical" evidence="10">
    <location>
        <begin position="565"/>
        <end position="585"/>
    </location>
</feature>
<protein>
    <submittedName>
        <fullName evidence="13">ATP-binding cassette transporter</fullName>
    </submittedName>
</protein>
<dbReference type="CDD" id="cd18604">
    <property type="entry name" value="ABC_6TM_VMR1_D2_like"/>
    <property type="match status" value="1"/>
</dbReference>
<evidence type="ECO:0000313" key="14">
    <source>
        <dbReference type="Proteomes" id="UP000620124"/>
    </source>
</evidence>
<dbReference type="PROSITE" id="PS50893">
    <property type="entry name" value="ABC_TRANSPORTER_2"/>
    <property type="match status" value="2"/>
</dbReference>
<dbReference type="InterPro" id="IPR036640">
    <property type="entry name" value="ABC1_TM_sf"/>
</dbReference>
<evidence type="ECO:0000256" key="4">
    <source>
        <dbReference type="ARBA" id="ARBA00022737"/>
    </source>
</evidence>
<feature type="region of interest" description="Disordered" evidence="9">
    <location>
        <begin position="434"/>
        <end position="475"/>
    </location>
</feature>
<keyword evidence="14" id="KW-1185">Reference proteome</keyword>
<dbReference type="SUPFAM" id="SSF52540">
    <property type="entry name" value="P-loop containing nucleoside triphosphate hydrolases"/>
    <property type="match status" value="2"/>
</dbReference>
<dbReference type="GO" id="GO:0005524">
    <property type="term" value="F:ATP binding"/>
    <property type="evidence" value="ECO:0007669"/>
    <property type="project" value="UniProtKB-KW"/>
</dbReference>
<feature type="transmembrane region" description="Helical" evidence="10">
    <location>
        <begin position="229"/>
        <end position="249"/>
    </location>
</feature>
<keyword evidence="2" id="KW-0813">Transport</keyword>
<dbReference type="PANTHER" id="PTHR24223:SF356">
    <property type="entry name" value="ATP-BINDING CASSETTE TRANSPORTER ABC4"/>
    <property type="match status" value="1"/>
</dbReference>
<dbReference type="InterPro" id="IPR027417">
    <property type="entry name" value="P-loop_NTPase"/>
</dbReference>
<dbReference type="InterPro" id="IPR003593">
    <property type="entry name" value="AAA+_ATPase"/>
</dbReference>
<dbReference type="CDD" id="cd03250">
    <property type="entry name" value="ABCC_MRP_domain1"/>
    <property type="match status" value="1"/>
</dbReference>
<evidence type="ECO:0000256" key="10">
    <source>
        <dbReference type="SAM" id="Phobius"/>
    </source>
</evidence>
<feature type="transmembrane region" description="Helical" evidence="10">
    <location>
        <begin position="1357"/>
        <end position="1376"/>
    </location>
</feature>
<feature type="transmembrane region" description="Helical" evidence="10">
    <location>
        <begin position="383"/>
        <end position="405"/>
    </location>
</feature>
<dbReference type="Pfam" id="PF00664">
    <property type="entry name" value="ABC_membrane"/>
    <property type="match status" value="2"/>
</dbReference>
<dbReference type="InterPro" id="IPR050173">
    <property type="entry name" value="ABC_transporter_C-like"/>
</dbReference>
<feature type="compositionally biased region" description="Polar residues" evidence="9">
    <location>
        <begin position="441"/>
        <end position="456"/>
    </location>
</feature>
<keyword evidence="7 10" id="KW-1133">Transmembrane helix</keyword>
<evidence type="ECO:0000256" key="5">
    <source>
        <dbReference type="ARBA" id="ARBA00022741"/>
    </source>
</evidence>
<dbReference type="GO" id="GO:0140359">
    <property type="term" value="F:ABC-type transporter activity"/>
    <property type="evidence" value="ECO:0007669"/>
    <property type="project" value="InterPro"/>
</dbReference>
<dbReference type="GO" id="GO:0016887">
    <property type="term" value="F:ATP hydrolysis activity"/>
    <property type="evidence" value="ECO:0007669"/>
    <property type="project" value="InterPro"/>
</dbReference>
<dbReference type="Gene3D" id="3.40.50.300">
    <property type="entry name" value="P-loop containing nucleotide triphosphate hydrolases"/>
    <property type="match status" value="2"/>
</dbReference>
<feature type="compositionally biased region" description="Basic and acidic residues" evidence="9">
    <location>
        <begin position="499"/>
        <end position="510"/>
    </location>
</feature>
<feature type="transmembrane region" description="Helical" evidence="10">
    <location>
        <begin position="1231"/>
        <end position="1254"/>
    </location>
</feature>
<dbReference type="Gene3D" id="1.20.1560.10">
    <property type="entry name" value="ABC transporter type 1, transmembrane domain"/>
    <property type="match status" value="3"/>
</dbReference>
<feature type="transmembrane region" description="Helical" evidence="10">
    <location>
        <begin position="37"/>
        <end position="57"/>
    </location>
</feature>
<dbReference type="Proteomes" id="UP000620124">
    <property type="component" value="Unassembled WGS sequence"/>
</dbReference>
<evidence type="ECO:0000256" key="8">
    <source>
        <dbReference type="ARBA" id="ARBA00023136"/>
    </source>
</evidence>
<evidence type="ECO:0000256" key="1">
    <source>
        <dbReference type="ARBA" id="ARBA00004141"/>
    </source>
</evidence>
<evidence type="ECO:0000259" key="12">
    <source>
        <dbReference type="PROSITE" id="PS50929"/>
    </source>
</evidence>
<dbReference type="PANTHER" id="PTHR24223">
    <property type="entry name" value="ATP-BINDING CASSETTE SUB-FAMILY C"/>
    <property type="match status" value="1"/>
</dbReference>
<keyword evidence="5" id="KW-0547">Nucleotide-binding</keyword>
<evidence type="ECO:0000259" key="11">
    <source>
        <dbReference type="PROSITE" id="PS50893"/>
    </source>
</evidence>
<evidence type="ECO:0000256" key="7">
    <source>
        <dbReference type="ARBA" id="ARBA00022989"/>
    </source>
</evidence>
<dbReference type="SMART" id="SM00382">
    <property type="entry name" value="AAA"/>
    <property type="match status" value="2"/>
</dbReference>
<dbReference type="InterPro" id="IPR011527">
    <property type="entry name" value="ABC1_TM_dom"/>
</dbReference>
<evidence type="ECO:0000256" key="6">
    <source>
        <dbReference type="ARBA" id="ARBA00022840"/>
    </source>
</evidence>
<organism evidence="13 14">
    <name type="scientific">Mycena venus</name>
    <dbReference type="NCBI Taxonomy" id="2733690"/>
    <lineage>
        <taxon>Eukaryota</taxon>
        <taxon>Fungi</taxon>
        <taxon>Dikarya</taxon>
        <taxon>Basidiomycota</taxon>
        <taxon>Agaricomycotina</taxon>
        <taxon>Agaricomycetes</taxon>
        <taxon>Agaricomycetidae</taxon>
        <taxon>Agaricales</taxon>
        <taxon>Marasmiineae</taxon>
        <taxon>Mycenaceae</taxon>
        <taxon>Mycena</taxon>
    </lineage>
</organism>
<evidence type="ECO:0000256" key="2">
    <source>
        <dbReference type="ARBA" id="ARBA00022448"/>
    </source>
</evidence>
<feature type="transmembrane region" description="Helical" evidence="10">
    <location>
        <begin position="1123"/>
        <end position="1146"/>
    </location>
</feature>
<evidence type="ECO:0000256" key="9">
    <source>
        <dbReference type="SAM" id="MobiDB-lite"/>
    </source>
</evidence>
<keyword evidence="3 10" id="KW-0812">Transmembrane</keyword>
<feature type="transmembrane region" description="Helical" evidence="10">
    <location>
        <begin position="191"/>
        <end position="209"/>
    </location>
</feature>
<feature type="transmembrane region" description="Helical" evidence="10">
    <location>
        <begin position="342"/>
        <end position="363"/>
    </location>
</feature>
<dbReference type="FunFam" id="3.40.50.300:FF:000838">
    <property type="entry name" value="ABC multidrug transporter (Eurofung)"/>
    <property type="match status" value="1"/>
</dbReference>
<dbReference type="CDD" id="cd18596">
    <property type="entry name" value="ABC_6TM_VMR1_D1_like"/>
    <property type="match status" value="1"/>
</dbReference>
<accession>A0A8H6Z3W2</accession>
<feature type="domain" description="ABC transmembrane type-1" evidence="12">
    <location>
        <begin position="1087"/>
        <end position="1380"/>
    </location>
</feature>
<reference evidence="13" key="1">
    <citation type="submission" date="2020-05" db="EMBL/GenBank/DDBJ databases">
        <title>Mycena genomes resolve the evolution of fungal bioluminescence.</title>
        <authorList>
            <person name="Tsai I.J."/>
        </authorList>
    </citation>
    <scope>NUCLEOTIDE SEQUENCE</scope>
    <source>
        <strain evidence="13">CCC161011</strain>
    </source>
</reference>
<comment type="subcellular location">
    <subcellularLocation>
        <location evidence="1">Membrane</location>
        <topology evidence="1">Multi-pass membrane protein</topology>
    </subcellularLocation>
</comment>
<sequence>MHFWPTAQTPFAVNHPSVAPLVSLFAGRCDTIWEDTLIVPALVAAASVVVLLLHLFLASAWECRLRGTSEPDAVNPVPVVHAGGLVADVKEHVAQHGGGVIFSFKLVRLLACLTLLGLSIASLAITEGHKSETGKASIFGKWGEKHHKKNKNESPALSVTEWLQLAMCTTFFYGSILAIVTVSAKRRWSQVAVKHLSTLLTVTLLTYGHRDLFPLITYHRLPLDLSEGWILWGKVIALLVADVVVPLFIPRLYIPVDPKNPMPVPNSEQTASIMSAITYSFLDPIVFLGSRVPHLTSDQLPVLADYDYSANLKARNFKHLEVSVSNKRHLFFGLIWTFRLEYLSMQAATGIVMATTNFASPIGINRLLSYLENPNEEPAVKPWFWIIWLFIGPILSSTAFQWYIFLATRTLVRCEAILTQLIFEHALRIRVKTETSDSETKPSSNGTSTPVRSETPSLIDHNDSSRDGTPNLTDADTVSRDEILHASSSSIKSTTSKGKGKEVKKTEPEKSPSTSNLVGKITNLATTDLRNITEGRDFLFLSLYIPLTIALCIAFLYQVLGWSSFVGMGVMILLFPLPGYVAKLVQTVQQQRLKKTDARVQSVTETMNVLRMIKLFGWERQMNERVADKREEELDWLWKRQLLDLLNGTLNVLLPVITMIATYATYVSVVPAPLSDPLTPFRTQTVIMKESLTASKVFSSMSVFDMLRNQLSFMFWELSQAVTGKVSLDRVNEFLHETELLDVFAEKDSNTSELFIPADAAANEKIGFRDATFAWSSEKTGGSLTPSKRKFMLKIEGEMLFKPGCINLVVGPTGSGKTSLLMALLGEMHFVPSGPTSWYNLPRAKGVSYAAQESWVQNETIQARHLPDTSPQCKHLAILQENILFGAKFDEVRYKKVLYQCALERDLELFEAGDTTEIGEKGLTLSGGQKARITLARAIYANADIILLDDVLAALDVHTAKWIVDKCLGGDLIKGRTVIMVTHNVAMAKPVANYIVSMGIDGHIHSHGSISEALATDEILAEELSKDQEVLDKKTDEIDAPLIIVKADGKLIVAEEVKEGHVSWDSLKLYFKGLGGNHTLLFFTVFLAGLGLTELSNAVQTWFLGYWAGQYRENDPSQVDVFYYLGIFSLLMLIGVILYAGAFVFYTMGVFRASKSIHKQLIESVLGATLRPVHVDIALALYSCFRCRWLDITPTSRVIARCTVDVRAIDGPIAHGLWQLFETSLSMLVKFAAVILFTPLFFVPGVLVGALGGWCGQLYIAAQLGVKREMSNTQAPVLGHFGAAIAGLTSIRAYGAQNSMVNISLDRIDKYTRTARTFYDLNRWVCIRIDALGSLFAAALAYYLVYFQDHNPSNVGFSLNMAIGFSGMILWWVRVLNDFEIDGNSLERIRGYIDIEQEPKPTSAGVPPAYWPRSGKLSVEKLSAKYSADGPKVLHDISFNIESGERVGVVGRTGSGKSSLTLALLRCIFTEGTVYYDRVPTSSINLDTLRSNITIIPQIPELLTGSLRKNLDLFEQYDDATLNGALRAAGLFALQNEMDEGKITLDSEISAGGGNLSVGQRQILALARAIVRGSKLLILDEATSAIDYKTDAVIQSSLRNELPRDTTLLTVAHRLQTIMDADKIMVLDAGRIIEFDTPKELLKNKNGMLRALVDESGDKHALYKMAGA</sequence>
<feature type="transmembrane region" description="Helical" evidence="10">
    <location>
        <begin position="1080"/>
        <end position="1103"/>
    </location>
</feature>
<feature type="transmembrane region" description="Helical" evidence="10">
    <location>
        <begin position="162"/>
        <end position="184"/>
    </location>
</feature>
<proteinExistence type="predicted"/>
<evidence type="ECO:0000256" key="3">
    <source>
        <dbReference type="ARBA" id="ARBA00022692"/>
    </source>
</evidence>
<dbReference type="SUPFAM" id="SSF90123">
    <property type="entry name" value="ABC transporter transmembrane region"/>
    <property type="match status" value="2"/>
</dbReference>
<keyword evidence="4" id="KW-0677">Repeat</keyword>